<name>A0ABW0GQW6_9MICO</name>
<dbReference type="GO" id="GO:0016787">
    <property type="term" value="F:hydrolase activity"/>
    <property type="evidence" value="ECO:0007669"/>
    <property type="project" value="UniProtKB-KW"/>
</dbReference>
<dbReference type="RefSeq" id="WP_340269767.1">
    <property type="nucleotide sequence ID" value="NZ_JBBEOG010000005.1"/>
</dbReference>
<comment type="caution">
    <text evidence="3">The sequence shown here is derived from an EMBL/GenBank/DDBJ whole genome shotgun (WGS) entry which is preliminary data.</text>
</comment>
<dbReference type="PANTHER" id="PTHR48081">
    <property type="entry name" value="AB HYDROLASE SUPERFAMILY PROTEIN C4A8.06C"/>
    <property type="match status" value="1"/>
</dbReference>
<evidence type="ECO:0000259" key="2">
    <source>
        <dbReference type="Pfam" id="PF07859"/>
    </source>
</evidence>
<dbReference type="Proteomes" id="UP001596122">
    <property type="component" value="Unassembled WGS sequence"/>
</dbReference>
<dbReference type="PANTHER" id="PTHR48081:SF8">
    <property type="entry name" value="ALPHA_BETA HYDROLASE FOLD-3 DOMAIN-CONTAINING PROTEIN-RELATED"/>
    <property type="match status" value="1"/>
</dbReference>
<proteinExistence type="predicted"/>
<evidence type="ECO:0000256" key="1">
    <source>
        <dbReference type="ARBA" id="ARBA00022801"/>
    </source>
</evidence>
<reference evidence="4" key="1">
    <citation type="journal article" date="2019" name="Int. J. Syst. Evol. Microbiol.">
        <title>The Global Catalogue of Microorganisms (GCM) 10K type strain sequencing project: providing services to taxonomists for standard genome sequencing and annotation.</title>
        <authorList>
            <consortium name="The Broad Institute Genomics Platform"/>
            <consortium name="The Broad Institute Genome Sequencing Center for Infectious Disease"/>
            <person name="Wu L."/>
            <person name="Ma J."/>
        </authorList>
    </citation>
    <scope>NUCLEOTIDE SEQUENCE [LARGE SCALE GENOMIC DNA]</scope>
    <source>
        <strain evidence="4">CCUG 43114</strain>
    </source>
</reference>
<evidence type="ECO:0000313" key="3">
    <source>
        <dbReference type="EMBL" id="MFC5382115.1"/>
    </source>
</evidence>
<accession>A0ABW0GQW6</accession>
<dbReference type="InterPro" id="IPR050300">
    <property type="entry name" value="GDXG_lipolytic_enzyme"/>
</dbReference>
<dbReference type="EMBL" id="JBHSLD010000014">
    <property type="protein sequence ID" value="MFC5382115.1"/>
    <property type="molecule type" value="Genomic_DNA"/>
</dbReference>
<dbReference type="Gene3D" id="3.40.50.1820">
    <property type="entry name" value="alpha/beta hydrolase"/>
    <property type="match status" value="1"/>
</dbReference>
<organism evidence="3 4">
    <name type="scientific">Aquipuribacter nitratireducens</name>
    <dbReference type="NCBI Taxonomy" id="650104"/>
    <lineage>
        <taxon>Bacteria</taxon>
        <taxon>Bacillati</taxon>
        <taxon>Actinomycetota</taxon>
        <taxon>Actinomycetes</taxon>
        <taxon>Micrococcales</taxon>
        <taxon>Intrasporangiaceae</taxon>
        <taxon>Aquipuribacter</taxon>
    </lineage>
</organism>
<dbReference type="SUPFAM" id="SSF53474">
    <property type="entry name" value="alpha/beta-Hydrolases"/>
    <property type="match status" value="1"/>
</dbReference>
<sequence>MRLIRPTQPESTRMPLVLWVHGGGLVSGSPVQDDLTSHTFARELHATVAAVRYRLAPEHPGPAAVEDAYAALHGLHERADELGLDTTRIAVAGASAGGGIAAALAQMAHDRGEVPIAFQLLVYPMLDDRTVIRRDHDTRGVRVWTPRSNRFGWTSYLGGPPGADHVPDYVVPARREDLTGLPPAWIGVGDLDLFHEEDLAYAERLRAAGVACQVHVVPGAFHGFDALFRRKPVSQAFLAAQVDALREAFTG</sequence>
<dbReference type="InterPro" id="IPR013094">
    <property type="entry name" value="AB_hydrolase_3"/>
</dbReference>
<dbReference type="InterPro" id="IPR029058">
    <property type="entry name" value="AB_hydrolase_fold"/>
</dbReference>
<dbReference type="Pfam" id="PF07859">
    <property type="entry name" value="Abhydrolase_3"/>
    <property type="match status" value="1"/>
</dbReference>
<gene>
    <name evidence="3" type="ORF">ACFPJ6_15195</name>
</gene>
<evidence type="ECO:0000313" key="4">
    <source>
        <dbReference type="Proteomes" id="UP001596122"/>
    </source>
</evidence>
<protein>
    <submittedName>
        <fullName evidence="3">Alpha/beta hydrolase</fullName>
    </submittedName>
</protein>
<feature type="domain" description="Alpha/beta hydrolase fold-3" evidence="2">
    <location>
        <begin position="17"/>
        <end position="224"/>
    </location>
</feature>
<keyword evidence="1 3" id="KW-0378">Hydrolase</keyword>
<keyword evidence="4" id="KW-1185">Reference proteome</keyword>